<keyword evidence="4 7" id="KW-0436">Ligase</keyword>
<reference evidence="11" key="1">
    <citation type="submission" date="2017-05" db="EMBL/GenBank/DDBJ databases">
        <authorList>
            <person name="Imhoff J.F."/>
            <person name="Rahn T."/>
            <person name="Kuenzel S."/>
            <person name="Neulinger S.C."/>
        </authorList>
    </citation>
    <scope>NUCLEOTIDE SEQUENCE</scope>
    <source>
        <strain evidence="11">DSM 4395</strain>
    </source>
</reference>
<dbReference type="HAMAP" id="MF_00639">
    <property type="entry name" value="MurD"/>
    <property type="match status" value="1"/>
</dbReference>
<dbReference type="PANTHER" id="PTHR43692">
    <property type="entry name" value="UDP-N-ACETYLMURAMOYLALANINE--D-GLUTAMATE LIGASE"/>
    <property type="match status" value="1"/>
</dbReference>
<dbReference type="InterPro" id="IPR004101">
    <property type="entry name" value="Mur_ligase_C"/>
</dbReference>
<dbReference type="NCBIfam" id="TIGR01087">
    <property type="entry name" value="murD"/>
    <property type="match status" value="1"/>
</dbReference>
<dbReference type="RefSeq" id="WP_201245742.1">
    <property type="nucleotide sequence ID" value="NZ_NHSF01000059.1"/>
</dbReference>
<dbReference type="PANTHER" id="PTHR43692:SF1">
    <property type="entry name" value="UDP-N-ACETYLMURAMOYLALANINE--D-GLUTAMATE LIGASE"/>
    <property type="match status" value="1"/>
</dbReference>
<name>A0AAJ0UGA3_HALSE</name>
<dbReference type="SUPFAM" id="SSF51984">
    <property type="entry name" value="MurCD N-terminal domain"/>
    <property type="match status" value="1"/>
</dbReference>
<evidence type="ECO:0000256" key="1">
    <source>
        <dbReference type="ARBA" id="ARBA00004496"/>
    </source>
</evidence>
<comment type="similarity">
    <text evidence="7">Belongs to the MurCDEF family.</text>
</comment>
<keyword evidence="12" id="KW-1185">Reference proteome</keyword>
<comment type="subcellular location">
    <subcellularLocation>
        <location evidence="1 7 8">Cytoplasm</location>
    </subcellularLocation>
</comment>
<dbReference type="SUPFAM" id="SSF53623">
    <property type="entry name" value="MurD-like peptide ligases, catalytic domain"/>
    <property type="match status" value="1"/>
</dbReference>
<dbReference type="GO" id="GO:0008360">
    <property type="term" value="P:regulation of cell shape"/>
    <property type="evidence" value="ECO:0007669"/>
    <property type="project" value="UniProtKB-KW"/>
</dbReference>
<dbReference type="Pfam" id="PF02875">
    <property type="entry name" value="Mur_ligase_C"/>
    <property type="match status" value="1"/>
</dbReference>
<keyword evidence="7 8" id="KW-0131">Cell cycle</keyword>
<dbReference type="Gene3D" id="3.40.1190.10">
    <property type="entry name" value="Mur-like, catalytic domain"/>
    <property type="match status" value="1"/>
</dbReference>
<reference evidence="11" key="2">
    <citation type="journal article" date="2020" name="Microorganisms">
        <title>Osmotic Adaptation and Compatible Solute Biosynthesis of Phototrophic Bacteria as Revealed from Genome Analyses.</title>
        <authorList>
            <person name="Imhoff J.F."/>
            <person name="Rahn T."/>
            <person name="Kunzel S."/>
            <person name="Keller A."/>
            <person name="Neulinger S.C."/>
        </authorList>
    </citation>
    <scope>NUCLEOTIDE SEQUENCE</scope>
    <source>
        <strain evidence="11">DSM 4395</strain>
    </source>
</reference>
<organism evidence="11 12">
    <name type="scientific">Halochromatium salexigens</name>
    <name type="common">Chromatium salexigens</name>
    <dbReference type="NCBI Taxonomy" id="49447"/>
    <lineage>
        <taxon>Bacteria</taxon>
        <taxon>Pseudomonadati</taxon>
        <taxon>Pseudomonadota</taxon>
        <taxon>Gammaproteobacteria</taxon>
        <taxon>Chromatiales</taxon>
        <taxon>Chromatiaceae</taxon>
        <taxon>Halochromatium</taxon>
    </lineage>
</organism>
<keyword evidence="5 7" id="KW-0547">Nucleotide-binding</keyword>
<dbReference type="GO" id="GO:0005524">
    <property type="term" value="F:ATP binding"/>
    <property type="evidence" value="ECO:0007669"/>
    <property type="project" value="UniProtKB-UniRule"/>
</dbReference>
<keyword evidence="7 8" id="KW-0133">Cell shape</keyword>
<comment type="function">
    <text evidence="7 8">Cell wall formation. Catalyzes the addition of glutamate to the nucleotide precursor UDP-N-acetylmuramoyl-L-alanine (UMA).</text>
</comment>
<feature type="binding site" evidence="7">
    <location>
        <begin position="115"/>
        <end position="121"/>
    </location>
    <ligand>
        <name>ATP</name>
        <dbReference type="ChEBI" id="CHEBI:30616"/>
    </ligand>
</feature>
<keyword evidence="3 7" id="KW-0963">Cytoplasm</keyword>
<feature type="domain" description="Mur ligase C-terminal" evidence="9">
    <location>
        <begin position="308"/>
        <end position="446"/>
    </location>
</feature>
<keyword evidence="7 8" id="KW-0132">Cell division</keyword>
<evidence type="ECO:0000313" key="12">
    <source>
        <dbReference type="Proteomes" id="UP001296967"/>
    </source>
</evidence>
<evidence type="ECO:0000256" key="3">
    <source>
        <dbReference type="ARBA" id="ARBA00022490"/>
    </source>
</evidence>
<dbReference type="GO" id="GO:0071555">
    <property type="term" value="P:cell wall organization"/>
    <property type="evidence" value="ECO:0007669"/>
    <property type="project" value="UniProtKB-KW"/>
</dbReference>
<dbReference type="AlphaFoldDB" id="A0AAJ0UGA3"/>
<gene>
    <name evidence="7" type="primary">murD</name>
    <name evidence="11" type="ORF">CCR82_10335</name>
</gene>
<evidence type="ECO:0000259" key="9">
    <source>
        <dbReference type="Pfam" id="PF02875"/>
    </source>
</evidence>
<evidence type="ECO:0000256" key="8">
    <source>
        <dbReference type="RuleBase" id="RU003664"/>
    </source>
</evidence>
<dbReference type="GO" id="GO:0051301">
    <property type="term" value="P:cell division"/>
    <property type="evidence" value="ECO:0007669"/>
    <property type="project" value="UniProtKB-KW"/>
</dbReference>
<dbReference type="GO" id="GO:0005737">
    <property type="term" value="C:cytoplasm"/>
    <property type="evidence" value="ECO:0007669"/>
    <property type="project" value="UniProtKB-SubCell"/>
</dbReference>
<dbReference type="Pfam" id="PF21799">
    <property type="entry name" value="MurD-like_N"/>
    <property type="match status" value="1"/>
</dbReference>
<dbReference type="InterPro" id="IPR005762">
    <property type="entry name" value="MurD"/>
</dbReference>
<evidence type="ECO:0000256" key="2">
    <source>
        <dbReference type="ARBA" id="ARBA00004752"/>
    </source>
</evidence>
<dbReference type="EC" id="6.3.2.9" evidence="7 8"/>
<proteinExistence type="inferred from homology"/>
<dbReference type="Gene3D" id="3.90.190.20">
    <property type="entry name" value="Mur ligase, C-terminal domain"/>
    <property type="match status" value="1"/>
</dbReference>
<dbReference type="EMBL" id="NHSF01000059">
    <property type="protein sequence ID" value="MBK5930912.1"/>
    <property type="molecule type" value="Genomic_DNA"/>
</dbReference>
<dbReference type="GO" id="GO:0008764">
    <property type="term" value="F:UDP-N-acetylmuramoylalanine-D-glutamate ligase activity"/>
    <property type="evidence" value="ECO:0007669"/>
    <property type="project" value="UniProtKB-UniRule"/>
</dbReference>
<dbReference type="PROSITE" id="PS51257">
    <property type="entry name" value="PROKAR_LIPOPROTEIN"/>
    <property type="match status" value="1"/>
</dbReference>
<dbReference type="InterPro" id="IPR036565">
    <property type="entry name" value="Mur-like_cat_sf"/>
</dbReference>
<dbReference type="SUPFAM" id="SSF53244">
    <property type="entry name" value="MurD-like peptide ligases, peptide-binding domain"/>
    <property type="match status" value="1"/>
</dbReference>
<evidence type="ECO:0000256" key="4">
    <source>
        <dbReference type="ARBA" id="ARBA00022598"/>
    </source>
</evidence>
<dbReference type="InterPro" id="IPR036615">
    <property type="entry name" value="Mur_ligase_C_dom_sf"/>
</dbReference>
<dbReference type="GO" id="GO:0009252">
    <property type="term" value="P:peptidoglycan biosynthetic process"/>
    <property type="evidence" value="ECO:0007669"/>
    <property type="project" value="UniProtKB-UniRule"/>
</dbReference>
<evidence type="ECO:0000256" key="7">
    <source>
        <dbReference type="HAMAP-Rule" id="MF_00639"/>
    </source>
</evidence>
<sequence length="471" mass="48267">MMTNRAHKIVVLGLGQTGLSCARWLQARGSEVAVLDSRASPPGLARLQAELPDVAVLLGGFDEAVLHAADEIVVSPGVPLETPALQAAAAQGIPIIGDIELFARAVTAPVIAITGSNGKSTVTTLVGEMLRQAGSKVAVGANLGVPALDLLGAEADGYVLELSSFQLETTSSLRVQAATVLNLSADHLDRYTSLADYGAAKARIFAHAACAIVNRDDPVAAKLAQGVTEQIGFSLSAPAGEADYGLVMHAREPWIARGTQPLMPAAALPVPGRHNLANALAALALAERAGMDPESGCEVLREFKGLPHRGEVVAERGGIRWINDSKGTNPGATVAALAGVVADAPRAGVAPADATDSSAIAPVATGHARAVLIAGGDGKGADFSPLAPVVQRCARAVVLIGRDAPLLEQALRDTVPLEHAANMAAAVRLADRLAEPGDSVLLSPACASFDQFDDYQHRGRAFAAAVAELHA</sequence>
<evidence type="ECO:0000256" key="6">
    <source>
        <dbReference type="ARBA" id="ARBA00022840"/>
    </source>
</evidence>
<dbReference type="InterPro" id="IPR013221">
    <property type="entry name" value="Mur_ligase_cen"/>
</dbReference>
<evidence type="ECO:0000313" key="11">
    <source>
        <dbReference type="EMBL" id="MBK5930912.1"/>
    </source>
</evidence>
<comment type="pathway">
    <text evidence="2 7 8">Cell wall biogenesis; peptidoglycan biosynthesis.</text>
</comment>
<comment type="catalytic activity">
    <reaction evidence="7 8">
        <text>UDP-N-acetyl-alpha-D-muramoyl-L-alanine + D-glutamate + ATP = UDP-N-acetyl-alpha-D-muramoyl-L-alanyl-D-glutamate + ADP + phosphate + H(+)</text>
        <dbReference type="Rhea" id="RHEA:16429"/>
        <dbReference type="ChEBI" id="CHEBI:15378"/>
        <dbReference type="ChEBI" id="CHEBI:29986"/>
        <dbReference type="ChEBI" id="CHEBI:30616"/>
        <dbReference type="ChEBI" id="CHEBI:43474"/>
        <dbReference type="ChEBI" id="CHEBI:83898"/>
        <dbReference type="ChEBI" id="CHEBI:83900"/>
        <dbReference type="ChEBI" id="CHEBI:456216"/>
        <dbReference type="EC" id="6.3.2.9"/>
    </reaction>
</comment>
<protein>
    <recommendedName>
        <fullName evidence="7 8">UDP-N-acetylmuramoylalanine--D-glutamate ligase</fullName>
        <ecNumber evidence="7 8">6.3.2.9</ecNumber>
    </recommendedName>
    <alternativeName>
        <fullName evidence="7">D-glutamic acid-adding enzyme</fullName>
    </alternativeName>
    <alternativeName>
        <fullName evidence="7">UDP-N-acetylmuramoyl-L-alanyl-D-glutamate synthetase</fullName>
    </alternativeName>
</protein>
<dbReference type="Pfam" id="PF08245">
    <property type="entry name" value="Mur_ligase_M"/>
    <property type="match status" value="1"/>
</dbReference>
<keyword evidence="6 7" id="KW-0067">ATP-binding</keyword>
<evidence type="ECO:0000259" key="10">
    <source>
        <dbReference type="Pfam" id="PF08245"/>
    </source>
</evidence>
<keyword evidence="7 8" id="KW-0961">Cell wall biogenesis/degradation</keyword>
<keyword evidence="7 8" id="KW-0573">Peptidoglycan synthesis</keyword>
<evidence type="ECO:0000256" key="5">
    <source>
        <dbReference type="ARBA" id="ARBA00022741"/>
    </source>
</evidence>
<accession>A0AAJ0UGA3</accession>
<dbReference type="Proteomes" id="UP001296967">
    <property type="component" value="Unassembled WGS sequence"/>
</dbReference>
<feature type="domain" description="Mur ligase central" evidence="10">
    <location>
        <begin position="113"/>
        <end position="286"/>
    </location>
</feature>
<comment type="caution">
    <text evidence="11">The sequence shown here is derived from an EMBL/GenBank/DDBJ whole genome shotgun (WGS) entry which is preliminary data.</text>
</comment>
<dbReference type="Gene3D" id="3.40.50.720">
    <property type="entry name" value="NAD(P)-binding Rossmann-like Domain"/>
    <property type="match status" value="1"/>
</dbReference>